<evidence type="ECO:0000313" key="2">
    <source>
        <dbReference type="EMBL" id="PUU79269.1"/>
    </source>
</evidence>
<accession>A0A2T6ZUU8</accession>
<comment type="caution">
    <text evidence="2">The sequence shown here is derived from an EMBL/GenBank/DDBJ whole genome shotgun (WGS) entry which is preliminary data.</text>
</comment>
<protein>
    <submittedName>
        <fullName evidence="2">Uncharacterized protein</fullName>
    </submittedName>
</protein>
<organism evidence="2 3">
    <name type="scientific">Tuber borchii</name>
    <name type="common">White truffle</name>
    <dbReference type="NCBI Taxonomy" id="42251"/>
    <lineage>
        <taxon>Eukaryota</taxon>
        <taxon>Fungi</taxon>
        <taxon>Dikarya</taxon>
        <taxon>Ascomycota</taxon>
        <taxon>Pezizomycotina</taxon>
        <taxon>Pezizomycetes</taxon>
        <taxon>Pezizales</taxon>
        <taxon>Tuberaceae</taxon>
        <taxon>Tuber</taxon>
    </lineage>
</organism>
<proteinExistence type="predicted"/>
<feature type="compositionally biased region" description="Basic residues" evidence="1">
    <location>
        <begin position="276"/>
        <end position="289"/>
    </location>
</feature>
<reference evidence="2 3" key="1">
    <citation type="submission" date="2017-04" db="EMBL/GenBank/DDBJ databases">
        <title>Draft genome sequence of Tuber borchii Vittad., a whitish edible truffle.</title>
        <authorList>
            <consortium name="DOE Joint Genome Institute"/>
            <person name="Murat C."/>
            <person name="Kuo A."/>
            <person name="Barry K.W."/>
            <person name="Clum A."/>
            <person name="Dockter R.B."/>
            <person name="Fauchery L."/>
            <person name="Iotti M."/>
            <person name="Kohler A."/>
            <person name="Labutti K."/>
            <person name="Lindquist E.A."/>
            <person name="Lipzen A."/>
            <person name="Ohm R.A."/>
            <person name="Wang M."/>
            <person name="Grigoriev I.V."/>
            <person name="Zambonelli A."/>
            <person name="Martin F.M."/>
        </authorList>
    </citation>
    <scope>NUCLEOTIDE SEQUENCE [LARGE SCALE GENOMIC DNA]</scope>
    <source>
        <strain evidence="2 3">Tbo3840</strain>
    </source>
</reference>
<feature type="region of interest" description="Disordered" evidence="1">
    <location>
        <begin position="1"/>
        <end position="50"/>
    </location>
</feature>
<keyword evidence="3" id="KW-1185">Reference proteome</keyword>
<feature type="compositionally biased region" description="Polar residues" evidence="1">
    <location>
        <begin position="291"/>
        <end position="311"/>
    </location>
</feature>
<sequence>MVKFKPELASSPDTPPMHGVIKRSLRHREQRSRSPIEPVLVGTPGGEARPSLATKFRRFHPGLAQNRAETREKRSDSEPTAMIARIKLERLRPVRNAPNRLTDARALSQASTKCTLAVALPRTTSFKSKDGTEKRTLHRFPNEEHRFIWFYRTDLECSLRDTHVDFNEYFGPYIGKDAVENTYGRLGRKRTGEICEVPHTEPGAVREDCGTLHIVLTPDIALIENTAGQKTTEEMNESYTDSTDEGMSTLALAGREQEFVARNPIPNLDRTTLASSHRHPSSPKLKVKGRSSYQVNENGSPVSNPYTSSPQIRRAARKHKVEFDIDSDSNEYGNEVVKWRLKHRDYH</sequence>
<evidence type="ECO:0000256" key="1">
    <source>
        <dbReference type="SAM" id="MobiDB-lite"/>
    </source>
</evidence>
<dbReference type="EMBL" id="NESQ01000096">
    <property type="protein sequence ID" value="PUU79269.1"/>
    <property type="molecule type" value="Genomic_DNA"/>
</dbReference>
<feature type="compositionally biased region" description="Basic residues" evidence="1">
    <location>
        <begin position="20"/>
        <end position="30"/>
    </location>
</feature>
<dbReference type="OrthoDB" id="5481499at2759"/>
<gene>
    <name evidence="2" type="ORF">B9Z19DRAFT_1125444</name>
</gene>
<evidence type="ECO:0000313" key="3">
    <source>
        <dbReference type="Proteomes" id="UP000244722"/>
    </source>
</evidence>
<name>A0A2T6ZUU8_TUBBO</name>
<dbReference type="AlphaFoldDB" id="A0A2T6ZUU8"/>
<dbReference type="Proteomes" id="UP000244722">
    <property type="component" value="Unassembled WGS sequence"/>
</dbReference>
<feature type="region of interest" description="Disordered" evidence="1">
    <location>
        <begin position="262"/>
        <end position="315"/>
    </location>
</feature>